<keyword evidence="3" id="KW-1185">Reference proteome</keyword>
<gene>
    <name evidence="2" type="ORF">ACCI51_10905</name>
</gene>
<evidence type="ECO:0000313" key="3">
    <source>
        <dbReference type="Proteomes" id="UP001569414"/>
    </source>
</evidence>
<sequence length="93" mass="10465">MDAEKKNQFPKAIGLSLFIVGSVISAIPLFILQDVMALWGVLFSMLGVFIILPTFSLIVGGVFKLRDRSFNLWYAYFWGVAIAIFLSVKRLFS</sequence>
<evidence type="ECO:0000313" key="2">
    <source>
        <dbReference type="EMBL" id="MFA0791055.1"/>
    </source>
</evidence>
<keyword evidence="1" id="KW-1133">Transmembrane helix</keyword>
<dbReference type="Proteomes" id="UP001569414">
    <property type="component" value="Unassembled WGS sequence"/>
</dbReference>
<evidence type="ECO:0000256" key="1">
    <source>
        <dbReference type="SAM" id="Phobius"/>
    </source>
</evidence>
<reference evidence="2 3" key="1">
    <citation type="submission" date="2024-08" db="EMBL/GenBank/DDBJ databases">
        <authorList>
            <person name="Ishaq N."/>
        </authorList>
    </citation>
    <scope>NUCLEOTIDE SEQUENCE [LARGE SCALE GENOMIC DNA]</scope>
    <source>
        <strain evidence="2 3">JCM 30400</strain>
    </source>
</reference>
<dbReference type="RefSeq" id="WP_371843571.1">
    <property type="nucleotide sequence ID" value="NZ_JBGMEL010000009.1"/>
</dbReference>
<comment type="caution">
    <text evidence="2">The sequence shown here is derived from an EMBL/GenBank/DDBJ whole genome shotgun (WGS) entry which is preliminary data.</text>
</comment>
<feature type="transmembrane region" description="Helical" evidence="1">
    <location>
        <begin position="37"/>
        <end position="60"/>
    </location>
</feature>
<accession>A0ABV4NNY7</accession>
<proteinExistence type="predicted"/>
<keyword evidence="1" id="KW-0812">Transmembrane</keyword>
<protein>
    <submittedName>
        <fullName evidence="2">Uncharacterized protein</fullName>
    </submittedName>
</protein>
<keyword evidence="1" id="KW-0472">Membrane</keyword>
<dbReference type="EMBL" id="JBGMEL010000009">
    <property type="protein sequence ID" value="MFA0791055.1"/>
    <property type="molecule type" value="Genomic_DNA"/>
</dbReference>
<organism evidence="2 3">
    <name type="scientific">Microbulbifer echini</name>
    <dbReference type="NCBI Taxonomy" id="1529067"/>
    <lineage>
        <taxon>Bacteria</taxon>
        <taxon>Pseudomonadati</taxon>
        <taxon>Pseudomonadota</taxon>
        <taxon>Gammaproteobacteria</taxon>
        <taxon>Cellvibrionales</taxon>
        <taxon>Microbulbiferaceae</taxon>
        <taxon>Microbulbifer</taxon>
    </lineage>
</organism>
<name>A0ABV4NNY7_9GAMM</name>
<feature type="transmembrane region" description="Helical" evidence="1">
    <location>
        <begin position="72"/>
        <end position="92"/>
    </location>
</feature>
<feature type="transmembrane region" description="Helical" evidence="1">
    <location>
        <begin position="12"/>
        <end position="31"/>
    </location>
</feature>